<protein>
    <submittedName>
        <fullName evidence="1">Uncharacterized protein</fullName>
    </submittedName>
</protein>
<gene>
    <name evidence="1" type="ORF">DCAF_LOCUS12982</name>
</gene>
<dbReference type="Proteomes" id="UP001314170">
    <property type="component" value="Unassembled WGS sequence"/>
</dbReference>
<dbReference type="AlphaFoldDB" id="A0AAV1RQ85"/>
<name>A0AAV1RQ85_9ROSI</name>
<evidence type="ECO:0000313" key="2">
    <source>
        <dbReference type="Proteomes" id="UP001314170"/>
    </source>
</evidence>
<accession>A0AAV1RQ85</accession>
<keyword evidence="2" id="KW-1185">Reference proteome</keyword>
<reference evidence="1 2" key="1">
    <citation type="submission" date="2024-01" db="EMBL/GenBank/DDBJ databases">
        <authorList>
            <person name="Waweru B."/>
        </authorList>
    </citation>
    <scope>NUCLEOTIDE SEQUENCE [LARGE SCALE GENOMIC DNA]</scope>
</reference>
<evidence type="ECO:0000313" key="1">
    <source>
        <dbReference type="EMBL" id="CAK7337941.1"/>
    </source>
</evidence>
<organism evidence="1 2">
    <name type="scientific">Dovyalis caffra</name>
    <dbReference type="NCBI Taxonomy" id="77055"/>
    <lineage>
        <taxon>Eukaryota</taxon>
        <taxon>Viridiplantae</taxon>
        <taxon>Streptophyta</taxon>
        <taxon>Embryophyta</taxon>
        <taxon>Tracheophyta</taxon>
        <taxon>Spermatophyta</taxon>
        <taxon>Magnoliopsida</taxon>
        <taxon>eudicotyledons</taxon>
        <taxon>Gunneridae</taxon>
        <taxon>Pentapetalae</taxon>
        <taxon>rosids</taxon>
        <taxon>fabids</taxon>
        <taxon>Malpighiales</taxon>
        <taxon>Salicaceae</taxon>
        <taxon>Flacourtieae</taxon>
        <taxon>Dovyalis</taxon>
    </lineage>
</organism>
<proteinExistence type="predicted"/>
<sequence>MASRRIDAANNNIDRNNVKNKNIGIRDKYPFHSGHTITQQVEKLQITTTSNNMQLLEYASFNLFIALQGVSVESLEDNISNRACGLEILAS</sequence>
<feature type="non-terminal residue" evidence="1">
    <location>
        <position position="91"/>
    </location>
</feature>
<comment type="caution">
    <text evidence="1">The sequence shown here is derived from an EMBL/GenBank/DDBJ whole genome shotgun (WGS) entry which is preliminary data.</text>
</comment>
<dbReference type="EMBL" id="CAWUPB010001108">
    <property type="protein sequence ID" value="CAK7337941.1"/>
    <property type="molecule type" value="Genomic_DNA"/>
</dbReference>